<keyword evidence="2" id="KW-1185">Reference proteome</keyword>
<evidence type="ECO:0000313" key="2">
    <source>
        <dbReference type="Proteomes" id="UP000616151"/>
    </source>
</evidence>
<sequence>MIVRRPLALALLASLYLAGPAQGDQRKQQPFEMVRSLQFLQENITLGSQASQAAQQKFLIQMTESFLAADMQTWRDRKNFSAAIIHALSGGDPAVLRGLIKQGAIASEDLPLAEGTLAYAEGRSKDAAGLLLSVDTRVLDTALGGYVALTQSALVADVDPKRAGQLLDLARLLMPGTLVEEASLRREVTAVVQDGDIEKFERLARHQLTRFRQSLYATAFRNQFTEALIKLDYSLKSGRLRMIAEILEALPPTDRRELYLLIAQRALLAGKTEMARFAADRAAELAMTAGASENIRADLYAAASLIVTDDFDAALQKLKAIDTTKLTPEDSQLLGNALALATRLREWPQPSPFPDIEREDRAVRAKEMENEAKSIAALTERVKEAIARTDEFLKRQTQ</sequence>
<name>A0ACC5RAY9_9HYPH</name>
<comment type="caution">
    <text evidence="1">The sequence shown here is derived from an EMBL/GenBank/DDBJ whole genome shotgun (WGS) entry which is preliminary data.</text>
</comment>
<dbReference type="Proteomes" id="UP000616151">
    <property type="component" value="Unassembled WGS sequence"/>
</dbReference>
<proteinExistence type="predicted"/>
<protein>
    <submittedName>
        <fullName evidence="1">Chemotaxis protein</fullName>
    </submittedName>
</protein>
<dbReference type="EMBL" id="JAENHL010000008">
    <property type="protein sequence ID" value="MBK1869635.1"/>
    <property type="molecule type" value="Genomic_DNA"/>
</dbReference>
<gene>
    <name evidence="1" type="ORF">JHL16_24960</name>
</gene>
<organism evidence="1 2">
    <name type="scientific">Taklimakanibacter albus</name>
    <dbReference type="NCBI Taxonomy" id="2800327"/>
    <lineage>
        <taxon>Bacteria</taxon>
        <taxon>Pseudomonadati</taxon>
        <taxon>Pseudomonadota</taxon>
        <taxon>Alphaproteobacteria</taxon>
        <taxon>Hyphomicrobiales</taxon>
        <taxon>Aestuariivirgaceae</taxon>
        <taxon>Taklimakanibacter</taxon>
    </lineage>
</organism>
<reference evidence="1" key="1">
    <citation type="submission" date="2021-01" db="EMBL/GenBank/DDBJ databases">
        <authorList>
            <person name="Sun Q."/>
        </authorList>
    </citation>
    <scope>NUCLEOTIDE SEQUENCE</scope>
    <source>
        <strain evidence="1">YIM B02566</strain>
    </source>
</reference>
<accession>A0ACC5RAY9</accession>
<evidence type="ECO:0000313" key="1">
    <source>
        <dbReference type="EMBL" id="MBK1869635.1"/>
    </source>
</evidence>